<gene>
    <name evidence="1" type="ORF">GLS40_14515</name>
</gene>
<evidence type="ECO:0000313" key="2">
    <source>
        <dbReference type="Proteomes" id="UP000443843"/>
    </source>
</evidence>
<sequence>MSTHDIVARLKRDARYRARGNRFADFTPGQTFAHHWGRTITEGDNTLFCVLTMHYNPRYTNAEVARAEGHPATPVNPLLVFNTVFGLTVEDCSEGGGPFLGVDDLVYGVPVYPGDTLTAASETIDCRESGKRPEFGIVTWATRGVNQRGEEVVRFRRTNLVRKAR</sequence>
<protein>
    <submittedName>
        <fullName evidence="1">MaoC family dehydratase</fullName>
    </submittedName>
</protein>
<dbReference type="InterPro" id="IPR029069">
    <property type="entry name" value="HotDog_dom_sf"/>
</dbReference>
<dbReference type="Pfam" id="PF19315">
    <property type="entry name" value="MC_hydratase"/>
    <property type="match status" value="1"/>
</dbReference>
<organism evidence="1 2">
    <name type="scientific">Pseudooceanicola pacificus</name>
    <dbReference type="NCBI Taxonomy" id="2676438"/>
    <lineage>
        <taxon>Bacteria</taxon>
        <taxon>Pseudomonadati</taxon>
        <taxon>Pseudomonadota</taxon>
        <taxon>Alphaproteobacteria</taxon>
        <taxon>Rhodobacterales</taxon>
        <taxon>Paracoccaceae</taxon>
        <taxon>Pseudooceanicola</taxon>
    </lineage>
</organism>
<keyword evidence="2" id="KW-1185">Reference proteome</keyword>
<comment type="caution">
    <text evidence="1">The sequence shown here is derived from an EMBL/GenBank/DDBJ whole genome shotgun (WGS) entry which is preliminary data.</text>
</comment>
<dbReference type="Proteomes" id="UP000443843">
    <property type="component" value="Unassembled WGS sequence"/>
</dbReference>
<evidence type="ECO:0000313" key="1">
    <source>
        <dbReference type="EMBL" id="MWB79250.1"/>
    </source>
</evidence>
<dbReference type="InterPro" id="IPR052342">
    <property type="entry name" value="MCH/BMMD"/>
</dbReference>
<proteinExistence type="predicted"/>
<dbReference type="RefSeq" id="WP_160383463.1">
    <property type="nucleotide sequence ID" value="NZ_WNXQ01000009.1"/>
</dbReference>
<dbReference type="PANTHER" id="PTHR43664">
    <property type="entry name" value="MONOAMINE OXIDASE-RELATED"/>
    <property type="match status" value="1"/>
</dbReference>
<name>A0A844WFL2_9RHOB</name>
<reference evidence="1 2" key="1">
    <citation type="submission" date="2019-11" db="EMBL/GenBank/DDBJ databases">
        <title>Pseudooceanicola pacifica sp. nov., isolated from deep-sea sediment of the Pacific Ocean.</title>
        <authorList>
            <person name="Lyu L."/>
        </authorList>
    </citation>
    <scope>NUCLEOTIDE SEQUENCE [LARGE SCALE GENOMIC DNA]</scope>
    <source>
        <strain evidence="1 2">216_PA32_1</strain>
    </source>
</reference>
<dbReference type="CDD" id="cd03451">
    <property type="entry name" value="FkbR2"/>
    <property type="match status" value="1"/>
</dbReference>
<accession>A0A844WFL2</accession>
<dbReference type="PANTHER" id="PTHR43664:SF1">
    <property type="entry name" value="BETA-METHYLMALYL-COA DEHYDRATASE"/>
    <property type="match status" value="1"/>
</dbReference>
<dbReference type="EMBL" id="WNXQ01000009">
    <property type="protein sequence ID" value="MWB79250.1"/>
    <property type="molecule type" value="Genomic_DNA"/>
</dbReference>
<dbReference type="InterPro" id="IPR048274">
    <property type="entry name" value="MC_hydratase"/>
</dbReference>
<dbReference type="Gene3D" id="3.10.129.10">
    <property type="entry name" value="Hotdog Thioesterase"/>
    <property type="match status" value="1"/>
</dbReference>
<dbReference type="SUPFAM" id="SSF54637">
    <property type="entry name" value="Thioesterase/thiol ester dehydrase-isomerase"/>
    <property type="match status" value="1"/>
</dbReference>
<dbReference type="GO" id="GO:0016829">
    <property type="term" value="F:lyase activity"/>
    <property type="evidence" value="ECO:0007669"/>
    <property type="project" value="InterPro"/>
</dbReference>
<dbReference type="AlphaFoldDB" id="A0A844WFL2"/>